<proteinExistence type="predicted"/>
<dbReference type="EMBL" id="CP000612">
    <property type="protein sequence ID" value="ABO49738.1"/>
    <property type="molecule type" value="Genomic_DNA"/>
</dbReference>
<dbReference type="GO" id="GO:0019068">
    <property type="term" value="P:virion assembly"/>
    <property type="evidence" value="ECO:0007669"/>
    <property type="project" value="InterPro"/>
</dbReference>
<dbReference type="eggNOG" id="COG5511">
    <property type="taxonomic scope" value="Bacteria"/>
</dbReference>
<dbReference type="KEGG" id="drm:Dred_1204"/>
<protein>
    <submittedName>
        <fullName evidence="2">Phage portal protein, lambda family</fullName>
    </submittedName>
</protein>
<reference evidence="2 3" key="1">
    <citation type="submission" date="2007-03" db="EMBL/GenBank/DDBJ databases">
        <title>Complete sequence of Desulfotomaculum reducens MI-1.</title>
        <authorList>
            <consortium name="US DOE Joint Genome Institute"/>
            <person name="Copeland A."/>
            <person name="Lucas S."/>
            <person name="Lapidus A."/>
            <person name="Barry K."/>
            <person name="Detter J.C."/>
            <person name="Glavina del Rio T."/>
            <person name="Hammon N."/>
            <person name="Israni S."/>
            <person name="Dalin E."/>
            <person name="Tice H."/>
            <person name="Pitluck S."/>
            <person name="Sims D."/>
            <person name="Brettin T."/>
            <person name="Bruce D."/>
            <person name="Han C."/>
            <person name="Tapia R."/>
            <person name="Schmutz J."/>
            <person name="Larimer F."/>
            <person name="Land M."/>
            <person name="Hauser L."/>
            <person name="Kyrpides N."/>
            <person name="Kim E."/>
            <person name="Tebo B.M."/>
            <person name="Richardson P."/>
        </authorList>
    </citation>
    <scope>NUCLEOTIDE SEQUENCE [LARGE SCALE GENOMIC DNA]</scope>
    <source>
        <strain evidence="2 3">MI-1</strain>
    </source>
</reference>
<gene>
    <name evidence="2" type="ordered locus">Dred_1204</name>
</gene>
<dbReference type="AlphaFoldDB" id="A4J3T5"/>
<dbReference type="GO" id="GO:0005198">
    <property type="term" value="F:structural molecule activity"/>
    <property type="evidence" value="ECO:0007669"/>
    <property type="project" value="InterPro"/>
</dbReference>
<evidence type="ECO:0000313" key="2">
    <source>
        <dbReference type="EMBL" id="ABO49738.1"/>
    </source>
</evidence>
<keyword evidence="3" id="KW-1185">Reference proteome</keyword>
<dbReference type="Pfam" id="PF05136">
    <property type="entry name" value="Phage_portal_2"/>
    <property type="match status" value="1"/>
</dbReference>
<feature type="region of interest" description="Disordered" evidence="1">
    <location>
        <begin position="494"/>
        <end position="531"/>
    </location>
</feature>
<dbReference type="OrthoDB" id="9770450at2"/>
<dbReference type="NCBIfam" id="TIGR01539">
    <property type="entry name" value="portal_lambda"/>
    <property type="match status" value="1"/>
</dbReference>
<evidence type="ECO:0000256" key="1">
    <source>
        <dbReference type="SAM" id="MobiDB-lite"/>
    </source>
</evidence>
<sequence length="531" mass="58769">MNLIDKAIAYVSPQIAVKRMAARKMLDIVNWGYSEGGASAYKKSMRGWKTTAASPKDDIDINLATLRARSRDLYMNSPLGSAALKTSRTNVIGPGLRLKAHIDAAFLGLTDDQAEAWERKTEREFALWAESKHCDALRMNDFYDLQGIAFLGCLLNGDAFVLFKAAQRQSWMPYTLRLHVIESDRVSTPWVDVLLFLVEGRNPENGNAIISGVEIDSDGMVVAYWICNTYSIVTGIEANKMKKWTRVEAFGADTGRPNVLHLLDAERAEQRRGVPLLAPVIEALKQITRYTNAELMAAVVSGLFTVFIKSEGPSSEMPLGSMLPQEEQVASEDPTVYEMGGGAINVLQPGEDIVTANPSRPNTQFEAFVNALTRYIGAALEIPYELLQKSFQSSYSASRAALLEAWKMFRTRRQWMAKEFCQPTYEEWLAEAIAIGRINAPGFFNDPVIRRAWSRSEWHGPAPGQVNPVQEVQASILKVNNGLSTRERETIELGGGDFDHNIKQLGRESSQMDQAGLQPQAPPTKGGSSTG</sequence>
<dbReference type="Proteomes" id="UP000001556">
    <property type="component" value="Chromosome"/>
</dbReference>
<dbReference type="InterPro" id="IPR006429">
    <property type="entry name" value="Phage_lambda_portal"/>
</dbReference>
<dbReference type="HOGENOM" id="CLU_027870_3_0_9"/>
<name>A4J3T5_DESRM</name>
<evidence type="ECO:0000313" key="3">
    <source>
        <dbReference type="Proteomes" id="UP000001556"/>
    </source>
</evidence>
<feature type="compositionally biased region" description="Basic and acidic residues" evidence="1">
    <location>
        <begin position="494"/>
        <end position="506"/>
    </location>
</feature>
<accession>A4J3T5</accession>
<organism evidence="2 3">
    <name type="scientific">Desulforamulus reducens (strain ATCC BAA-1160 / DSM 100696 / MI-1)</name>
    <name type="common">Desulfotomaculum reducens</name>
    <dbReference type="NCBI Taxonomy" id="349161"/>
    <lineage>
        <taxon>Bacteria</taxon>
        <taxon>Bacillati</taxon>
        <taxon>Bacillota</taxon>
        <taxon>Clostridia</taxon>
        <taxon>Eubacteriales</taxon>
        <taxon>Peptococcaceae</taxon>
        <taxon>Desulforamulus</taxon>
    </lineage>
</organism>
<dbReference type="STRING" id="349161.Dred_1204"/>